<organism evidence="2 3">
    <name type="scientific">Thioclava atlantica</name>
    <dbReference type="NCBI Taxonomy" id="1317124"/>
    <lineage>
        <taxon>Bacteria</taxon>
        <taxon>Pseudomonadati</taxon>
        <taxon>Pseudomonadota</taxon>
        <taxon>Alphaproteobacteria</taxon>
        <taxon>Rhodobacterales</taxon>
        <taxon>Paracoccaceae</taxon>
        <taxon>Thioclava</taxon>
    </lineage>
</organism>
<dbReference type="Proteomes" id="UP000028607">
    <property type="component" value="Unassembled WGS sequence"/>
</dbReference>
<keyword evidence="3" id="KW-1185">Reference proteome</keyword>
<name>A0A085TXQ9_9RHOB</name>
<comment type="caution">
    <text evidence="2">The sequence shown here is derived from an EMBL/GenBank/DDBJ whole genome shotgun (WGS) entry which is preliminary data.</text>
</comment>
<sequence length="75" mass="8538">MLVSFSDGREITYRGVPEHLYREFAAAYARCVESIKAQDKATSEPQKKTARTKSFTKPKRISEEAFTPHSTLETI</sequence>
<dbReference type="AlphaFoldDB" id="A0A085TXQ9"/>
<reference evidence="2 3" key="2">
    <citation type="journal article" date="2015" name="Antonie Van Leeuwenhoek">
        <title>Thioclava indica sp. nov., isolated from surface seawater of the Indian Ocean.</title>
        <authorList>
            <person name="Liu Y."/>
            <person name="Lai Q."/>
            <person name="Du J."/>
            <person name="Xu H."/>
            <person name="Jiang L."/>
            <person name="Shao Z."/>
        </authorList>
    </citation>
    <scope>NUCLEOTIDE SEQUENCE [LARGE SCALE GENOMIC DNA]</scope>
    <source>
        <strain evidence="2 3">13D2W-2</strain>
    </source>
</reference>
<accession>A0A085TXQ9</accession>
<feature type="region of interest" description="Disordered" evidence="1">
    <location>
        <begin position="37"/>
        <end position="75"/>
    </location>
</feature>
<proteinExistence type="predicted"/>
<evidence type="ECO:0000313" key="2">
    <source>
        <dbReference type="EMBL" id="KFE35506.1"/>
    </source>
</evidence>
<reference evidence="3" key="1">
    <citation type="submission" date="2013-04" db="EMBL/GenBank/DDBJ databases">
        <title>Thioclava sp. 13D2W-2 Genome Sequencing.</title>
        <authorList>
            <person name="Lai Q."/>
            <person name="Li G."/>
            <person name="Shao Z."/>
        </authorList>
    </citation>
    <scope>NUCLEOTIDE SEQUENCE [LARGE SCALE GENOMIC DNA]</scope>
    <source>
        <strain evidence="3">13D2W-2</strain>
    </source>
</reference>
<dbReference type="EMBL" id="AQRC01000004">
    <property type="protein sequence ID" value="KFE35506.1"/>
    <property type="molecule type" value="Genomic_DNA"/>
</dbReference>
<protein>
    <submittedName>
        <fullName evidence="2">Uncharacterized protein</fullName>
    </submittedName>
</protein>
<evidence type="ECO:0000313" key="3">
    <source>
        <dbReference type="Proteomes" id="UP000028607"/>
    </source>
</evidence>
<gene>
    <name evidence="2" type="ORF">DW2_06078</name>
</gene>
<feature type="compositionally biased region" description="Basic and acidic residues" evidence="1">
    <location>
        <begin position="37"/>
        <end position="47"/>
    </location>
</feature>
<evidence type="ECO:0000256" key="1">
    <source>
        <dbReference type="SAM" id="MobiDB-lite"/>
    </source>
</evidence>
<feature type="compositionally biased region" description="Basic residues" evidence="1">
    <location>
        <begin position="48"/>
        <end position="59"/>
    </location>
</feature>